<feature type="transmembrane region" description="Helical" evidence="5">
    <location>
        <begin position="166"/>
        <end position="184"/>
    </location>
</feature>
<evidence type="ECO:0000256" key="5">
    <source>
        <dbReference type="SAM" id="Phobius"/>
    </source>
</evidence>
<accession>A0A3B1D045</accession>
<evidence type="ECO:0000256" key="3">
    <source>
        <dbReference type="ARBA" id="ARBA00022989"/>
    </source>
</evidence>
<dbReference type="EMBL" id="UOGI01000251">
    <property type="protein sequence ID" value="VAX34092.1"/>
    <property type="molecule type" value="Genomic_DNA"/>
</dbReference>
<protein>
    <submittedName>
        <fullName evidence="6">Nodulin 21-related protein</fullName>
    </submittedName>
</protein>
<dbReference type="CDD" id="cd02431">
    <property type="entry name" value="Ferritin_CCC1_C"/>
    <property type="match status" value="1"/>
</dbReference>
<evidence type="ECO:0000313" key="6">
    <source>
        <dbReference type="EMBL" id="VAX34092.1"/>
    </source>
</evidence>
<gene>
    <name evidence="6" type="ORF">MNBD_NITROSPIRAE03-304</name>
</gene>
<dbReference type="InterPro" id="IPR012348">
    <property type="entry name" value="RNR-like"/>
</dbReference>
<name>A0A3B1D045_9ZZZZ</name>
<feature type="transmembrane region" description="Helical" evidence="5">
    <location>
        <begin position="261"/>
        <end position="282"/>
    </location>
</feature>
<feature type="transmembrane region" description="Helical" evidence="5">
    <location>
        <begin position="204"/>
        <end position="223"/>
    </location>
</feature>
<dbReference type="AlphaFoldDB" id="A0A3B1D045"/>
<evidence type="ECO:0000256" key="1">
    <source>
        <dbReference type="ARBA" id="ARBA00004127"/>
    </source>
</evidence>
<comment type="subcellular location">
    <subcellularLocation>
        <location evidence="1">Endomembrane system</location>
        <topology evidence="1">Multi-pass membrane protein</topology>
    </subcellularLocation>
</comment>
<dbReference type="GO" id="GO:0030026">
    <property type="term" value="P:intracellular manganese ion homeostasis"/>
    <property type="evidence" value="ECO:0007669"/>
    <property type="project" value="InterPro"/>
</dbReference>
<dbReference type="InterPro" id="IPR009078">
    <property type="entry name" value="Ferritin-like_SF"/>
</dbReference>
<dbReference type="CDD" id="cd01044">
    <property type="entry name" value="Ferritin_CCC1_N"/>
    <property type="match status" value="1"/>
</dbReference>
<dbReference type="InterPro" id="IPR008217">
    <property type="entry name" value="Ccc1_fam"/>
</dbReference>
<dbReference type="Gene3D" id="1.10.620.20">
    <property type="entry name" value="Ribonucleotide Reductase, subunit A"/>
    <property type="match status" value="1"/>
</dbReference>
<keyword evidence="3 5" id="KW-1133">Transmembrane helix</keyword>
<evidence type="ECO:0000256" key="2">
    <source>
        <dbReference type="ARBA" id="ARBA00022692"/>
    </source>
</evidence>
<proteinExistence type="predicted"/>
<keyword evidence="2 5" id="KW-0812">Transmembrane</keyword>
<sequence>MKIDNRTREQLLIHQKNELTEHYIYRKLAAIVKEPENREVLNRIADDELRHSRFWIKYTETEVKPDRIRIWKYQLISRILGFTFAAKLMERGEEGAQNDYAALSSDIKEVETIIREEKEHEERLLNLLDEERLQYTGSMVLGLNDALVELTGALAGFTLALRNTRMIALVGLVTGIAAALSMASSEYLSTKTEDNTKQPLKASVYTGIAYIITVFVLIAPYLIFSNYYVCLGVTMSSAVLIIFLFNYYISVAKDLPFAKHFFEMAGLSLGVATLSFFIGFVLRHFLGVDM</sequence>
<organism evidence="6">
    <name type="scientific">hydrothermal vent metagenome</name>
    <dbReference type="NCBI Taxonomy" id="652676"/>
    <lineage>
        <taxon>unclassified sequences</taxon>
        <taxon>metagenomes</taxon>
        <taxon>ecological metagenomes</taxon>
    </lineage>
</organism>
<keyword evidence="4 5" id="KW-0472">Membrane</keyword>
<dbReference type="SUPFAM" id="SSF47240">
    <property type="entry name" value="Ferritin-like"/>
    <property type="match status" value="1"/>
</dbReference>
<dbReference type="InterPro" id="IPR039376">
    <property type="entry name" value="Ferritin_CCC1_N"/>
</dbReference>
<dbReference type="GO" id="GO:0005384">
    <property type="term" value="F:manganese ion transmembrane transporter activity"/>
    <property type="evidence" value="ECO:0007669"/>
    <property type="project" value="InterPro"/>
</dbReference>
<reference evidence="6" key="1">
    <citation type="submission" date="2018-06" db="EMBL/GenBank/DDBJ databases">
        <authorList>
            <person name="Zhirakovskaya E."/>
        </authorList>
    </citation>
    <scope>NUCLEOTIDE SEQUENCE</scope>
</reference>
<dbReference type="Pfam" id="PF01988">
    <property type="entry name" value="VIT1"/>
    <property type="match status" value="1"/>
</dbReference>
<evidence type="ECO:0000256" key="4">
    <source>
        <dbReference type="ARBA" id="ARBA00023136"/>
    </source>
</evidence>
<dbReference type="GO" id="GO:0012505">
    <property type="term" value="C:endomembrane system"/>
    <property type="evidence" value="ECO:0007669"/>
    <property type="project" value="UniProtKB-SubCell"/>
</dbReference>
<feature type="transmembrane region" description="Helical" evidence="5">
    <location>
        <begin position="228"/>
        <end position="249"/>
    </location>
</feature>
<dbReference type="GO" id="GO:0016491">
    <property type="term" value="F:oxidoreductase activity"/>
    <property type="evidence" value="ECO:0007669"/>
    <property type="project" value="InterPro"/>
</dbReference>